<keyword evidence="13" id="KW-1185">Reference proteome</keyword>
<dbReference type="PANTHER" id="PTHR13205">
    <property type="entry name" value="TRANSMEMBRANE PROTEIN 15-RELATED"/>
    <property type="match status" value="1"/>
</dbReference>
<feature type="compositionally biased region" description="Basic and acidic residues" evidence="10">
    <location>
        <begin position="74"/>
        <end position="85"/>
    </location>
</feature>
<dbReference type="EMBL" id="CP119959">
    <property type="protein sequence ID" value="WFD38307.1"/>
    <property type="molecule type" value="Genomic_DNA"/>
</dbReference>
<evidence type="ECO:0000256" key="5">
    <source>
        <dbReference type="ARBA" id="ARBA00022692"/>
    </source>
</evidence>
<proteinExistence type="inferred from homology"/>
<evidence type="ECO:0000256" key="9">
    <source>
        <dbReference type="ARBA" id="ARBA00023136"/>
    </source>
</evidence>
<sequence>MRGPARNGDSDASAVNGMSGSHGRTAGAPPKKMTYDTAYDGSGNDAEASSDALWHEDVPLRTRRSRRELAQPAREARKTPMERRRSSGRRSGTIPSLSLSRADVDEYAVDDEPQDARIRRGRAVVPQTSSLMRAIAEACLFVGLACGVAYKMYAQGNEEVRAKLPELVFLTLLSLTCFVTHLNTTCTMWATRVRYLRKTDMSDPLYALLVIPLLSSVYLLDAVPRDGRGPFSPLRMSLEPDAEWRAALLPSIGPTYYDDHAQVTRDRCAMLDTHVIFGTVIGIHILATTWHRRQSKRQGKHMQIENMPAFTAFAYYVAFALGVTALIGAVKIALYFFGQSRLLFGTLSIWETMVDALLFQCSVYAWTRIARQNCTLGELSMACFFNTTLLLEAVYLTFSKLGTPSVVKTFRTPSVLLAYQLALVTGMLLVGLFLSPLLALSRVLAQRPTHRLRWPDKRNLHRRLLALAFFLFSALLIIGTLGPWVWWMLGRRNPWLYVARFMLQGRYWWSRIALLVYWGILCNIALLSLQLMVNRVWQYATVGDQVQAQAMKRRAAARAETTSATKTMPTTSERAGTLAASRFAAPHAEGERTSLGPALAVTVNGRRKFFHVLAVFLFIPGIAWDPAFMYLGFSVAFSLFIFCEYLRYCAVYPVGASLHFFLSQFLDSKDSGLVILSHIYLLSGCAAGLWMESRSALLQQLGLLVLGIGDSCASIVGHRYGRVHWPHSSKTIEGTVAFFGSVVLSAFVLRMLRMVEAFDVLNLTIISVFLAIVEGISEQNDNLVLPVLGLVLGSLFPVS</sequence>
<feature type="transmembrane region" description="Helical" evidence="11">
    <location>
        <begin position="343"/>
        <end position="367"/>
    </location>
</feature>
<accession>A0AAF0J943</accession>
<dbReference type="GO" id="GO:0005789">
    <property type="term" value="C:endoplasmic reticulum membrane"/>
    <property type="evidence" value="ECO:0007669"/>
    <property type="project" value="UniProtKB-SubCell"/>
</dbReference>
<feature type="transmembrane region" description="Helical" evidence="11">
    <location>
        <begin position="673"/>
        <end position="691"/>
    </location>
</feature>
<keyword evidence="4" id="KW-0808">Transferase</keyword>
<keyword evidence="6 12" id="KW-0418">Kinase</keyword>
<keyword evidence="9 11" id="KW-0472">Membrane</keyword>
<dbReference type="Proteomes" id="UP001217754">
    <property type="component" value="Chromosome 2"/>
</dbReference>
<evidence type="ECO:0000256" key="8">
    <source>
        <dbReference type="ARBA" id="ARBA00022989"/>
    </source>
</evidence>
<gene>
    <name evidence="12" type="primary">SEC59</name>
    <name evidence="12" type="ORF">MJAP1_001258</name>
</gene>
<reference evidence="12" key="1">
    <citation type="submission" date="2023-03" db="EMBL/GenBank/DDBJ databases">
        <title>Mating type loci evolution in Malassezia.</title>
        <authorList>
            <person name="Coelho M.A."/>
        </authorList>
    </citation>
    <scope>NUCLEOTIDE SEQUENCE</scope>
    <source>
        <strain evidence="12">CBS 9431</strain>
    </source>
</reference>
<dbReference type="PANTHER" id="PTHR13205:SF15">
    <property type="entry name" value="DOLICHOL KINASE"/>
    <property type="match status" value="1"/>
</dbReference>
<dbReference type="GeneID" id="85224907"/>
<dbReference type="GO" id="GO:0043048">
    <property type="term" value="P:dolichyl monophosphate biosynthetic process"/>
    <property type="evidence" value="ECO:0007669"/>
    <property type="project" value="TreeGrafter"/>
</dbReference>
<evidence type="ECO:0000256" key="4">
    <source>
        <dbReference type="ARBA" id="ARBA00022679"/>
    </source>
</evidence>
<organism evidence="12 13">
    <name type="scientific">Malassezia japonica</name>
    <dbReference type="NCBI Taxonomy" id="223818"/>
    <lineage>
        <taxon>Eukaryota</taxon>
        <taxon>Fungi</taxon>
        <taxon>Dikarya</taxon>
        <taxon>Basidiomycota</taxon>
        <taxon>Ustilaginomycotina</taxon>
        <taxon>Malasseziomycetes</taxon>
        <taxon>Malasseziales</taxon>
        <taxon>Malasseziaceae</taxon>
        <taxon>Malassezia</taxon>
    </lineage>
</organism>
<dbReference type="EC" id="2.7.1.108" evidence="3"/>
<feature type="transmembrane region" description="Helical" evidence="11">
    <location>
        <begin position="464"/>
        <end position="487"/>
    </location>
</feature>
<evidence type="ECO:0000256" key="1">
    <source>
        <dbReference type="ARBA" id="ARBA00004477"/>
    </source>
</evidence>
<feature type="transmembrane region" description="Helical" evidence="11">
    <location>
        <begin position="697"/>
        <end position="720"/>
    </location>
</feature>
<evidence type="ECO:0000256" key="7">
    <source>
        <dbReference type="ARBA" id="ARBA00022824"/>
    </source>
</evidence>
<keyword evidence="7" id="KW-0256">Endoplasmic reticulum</keyword>
<feature type="region of interest" description="Disordered" evidence="10">
    <location>
        <begin position="1"/>
        <end position="96"/>
    </location>
</feature>
<evidence type="ECO:0000256" key="3">
    <source>
        <dbReference type="ARBA" id="ARBA00012132"/>
    </source>
</evidence>
<name>A0AAF0J943_9BASI</name>
<comment type="similarity">
    <text evidence="2">Belongs to the polyprenol kinase family.</text>
</comment>
<evidence type="ECO:0000256" key="6">
    <source>
        <dbReference type="ARBA" id="ARBA00022777"/>
    </source>
</evidence>
<feature type="transmembrane region" description="Helical" evidence="11">
    <location>
        <begin position="130"/>
        <end position="150"/>
    </location>
</feature>
<feature type="transmembrane region" description="Helical" evidence="11">
    <location>
        <begin position="418"/>
        <end position="444"/>
    </location>
</feature>
<dbReference type="RefSeq" id="XP_060121204.1">
    <property type="nucleotide sequence ID" value="XM_060265221.1"/>
</dbReference>
<dbReference type="AlphaFoldDB" id="A0AAF0J943"/>
<protein>
    <recommendedName>
        <fullName evidence="3">dolichol kinase</fullName>
        <ecNumber evidence="3">2.7.1.108</ecNumber>
    </recommendedName>
</protein>
<feature type="transmembrane region" description="Helical" evidence="11">
    <location>
        <begin position="313"/>
        <end position="337"/>
    </location>
</feature>
<feature type="transmembrane region" description="Helical" evidence="11">
    <location>
        <begin position="274"/>
        <end position="292"/>
    </location>
</feature>
<feature type="transmembrane region" description="Helical" evidence="11">
    <location>
        <begin position="507"/>
        <end position="529"/>
    </location>
</feature>
<feature type="transmembrane region" description="Helical" evidence="11">
    <location>
        <begin position="732"/>
        <end position="752"/>
    </location>
</feature>
<evidence type="ECO:0000313" key="12">
    <source>
        <dbReference type="EMBL" id="WFD38307.1"/>
    </source>
</evidence>
<keyword evidence="8 11" id="KW-1133">Transmembrane helix</keyword>
<feature type="transmembrane region" description="Helical" evidence="11">
    <location>
        <begin position="379"/>
        <end position="398"/>
    </location>
</feature>
<feature type="transmembrane region" description="Helical" evidence="11">
    <location>
        <begin position="609"/>
        <end position="633"/>
    </location>
</feature>
<evidence type="ECO:0000256" key="10">
    <source>
        <dbReference type="SAM" id="MobiDB-lite"/>
    </source>
</evidence>
<dbReference type="InterPro" id="IPR032974">
    <property type="entry name" value="Polypren_kinase"/>
</dbReference>
<keyword evidence="5 11" id="KW-0812">Transmembrane</keyword>
<dbReference type="GO" id="GO:0004168">
    <property type="term" value="F:dolichol kinase activity"/>
    <property type="evidence" value="ECO:0007669"/>
    <property type="project" value="UniProtKB-EC"/>
</dbReference>
<comment type="subcellular location">
    <subcellularLocation>
        <location evidence="1">Endoplasmic reticulum membrane</location>
        <topology evidence="1">Multi-pass membrane protein</topology>
    </subcellularLocation>
</comment>
<feature type="transmembrane region" description="Helical" evidence="11">
    <location>
        <begin position="170"/>
        <end position="191"/>
    </location>
</feature>
<evidence type="ECO:0000256" key="11">
    <source>
        <dbReference type="SAM" id="Phobius"/>
    </source>
</evidence>
<evidence type="ECO:0000256" key="2">
    <source>
        <dbReference type="ARBA" id="ARBA00010794"/>
    </source>
</evidence>
<feature type="transmembrane region" description="Helical" evidence="11">
    <location>
        <begin position="203"/>
        <end position="220"/>
    </location>
</feature>
<evidence type="ECO:0000313" key="13">
    <source>
        <dbReference type="Proteomes" id="UP001217754"/>
    </source>
</evidence>